<dbReference type="Proteomes" id="UP000655225">
    <property type="component" value="Unassembled WGS sequence"/>
</dbReference>
<protein>
    <submittedName>
        <fullName evidence="2">Uncharacterized protein</fullName>
    </submittedName>
</protein>
<dbReference type="EMBL" id="JABCRI010000008">
    <property type="protein sequence ID" value="KAF8402316.1"/>
    <property type="molecule type" value="Genomic_DNA"/>
</dbReference>
<proteinExistence type="predicted"/>
<evidence type="ECO:0000313" key="3">
    <source>
        <dbReference type="Proteomes" id="UP000655225"/>
    </source>
</evidence>
<comment type="caution">
    <text evidence="2">The sequence shown here is derived from an EMBL/GenBank/DDBJ whole genome shotgun (WGS) entry which is preliminary data.</text>
</comment>
<dbReference type="AlphaFoldDB" id="A0A835DGF1"/>
<organism evidence="2 3">
    <name type="scientific">Tetracentron sinense</name>
    <name type="common">Spur-leaf</name>
    <dbReference type="NCBI Taxonomy" id="13715"/>
    <lineage>
        <taxon>Eukaryota</taxon>
        <taxon>Viridiplantae</taxon>
        <taxon>Streptophyta</taxon>
        <taxon>Embryophyta</taxon>
        <taxon>Tracheophyta</taxon>
        <taxon>Spermatophyta</taxon>
        <taxon>Magnoliopsida</taxon>
        <taxon>Trochodendrales</taxon>
        <taxon>Trochodendraceae</taxon>
        <taxon>Tetracentron</taxon>
    </lineage>
</organism>
<accession>A0A835DGF1</accession>
<name>A0A835DGF1_TETSI</name>
<evidence type="ECO:0000256" key="1">
    <source>
        <dbReference type="SAM" id="MobiDB-lite"/>
    </source>
</evidence>
<keyword evidence="3" id="KW-1185">Reference proteome</keyword>
<feature type="region of interest" description="Disordered" evidence="1">
    <location>
        <begin position="1"/>
        <end position="20"/>
    </location>
</feature>
<reference evidence="2 3" key="1">
    <citation type="submission" date="2020-04" db="EMBL/GenBank/DDBJ databases">
        <title>Plant Genome Project.</title>
        <authorList>
            <person name="Zhang R.-G."/>
        </authorList>
    </citation>
    <scope>NUCLEOTIDE SEQUENCE [LARGE SCALE GENOMIC DNA]</scope>
    <source>
        <strain evidence="2">YNK0</strain>
        <tissue evidence="2">Leaf</tissue>
    </source>
</reference>
<sequence>MGNEKRDKDEGFGGEKMRKGVQERRWGSIFHLSPVRSLQTSDPRSGFATVEKDLPGSLTPMLGDRKVSQHPSLVFTLCPQFAVSFEWKPISAPPTSEWSIDLWASSFHLMTASSPSNCFAAFIACITIGVATDLAGRVFSSSKKIHATPISLKVHKNVNYVIDPVFNLASIFQVEHFLGIKRKPEQGSMGPPKKPKI</sequence>
<gene>
    <name evidence="2" type="ORF">HHK36_013270</name>
</gene>
<evidence type="ECO:0000313" key="2">
    <source>
        <dbReference type="EMBL" id="KAF8402316.1"/>
    </source>
</evidence>
<dbReference type="OrthoDB" id="5583at2759"/>